<dbReference type="InterPro" id="IPR001498">
    <property type="entry name" value="Impact_N"/>
</dbReference>
<dbReference type="InterPro" id="IPR036956">
    <property type="entry name" value="Impact_N_sf"/>
</dbReference>
<name>A0AAE0JYG9_9PEZI</name>
<keyword evidence="5" id="KW-1185">Reference proteome</keyword>
<feature type="region of interest" description="Disordered" evidence="2">
    <location>
        <begin position="1"/>
        <end position="28"/>
    </location>
</feature>
<evidence type="ECO:0000256" key="2">
    <source>
        <dbReference type="SAM" id="MobiDB-lite"/>
    </source>
</evidence>
<dbReference type="Proteomes" id="UP001287356">
    <property type="component" value="Unassembled WGS sequence"/>
</dbReference>
<organism evidence="4 5">
    <name type="scientific">Lasiosphaeria ovina</name>
    <dbReference type="NCBI Taxonomy" id="92902"/>
    <lineage>
        <taxon>Eukaryota</taxon>
        <taxon>Fungi</taxon>
        <taxon>Dikarya</taxon>
        <taxon>Ascomycota</taxon>
        <taxon>Pezizomycotina</taxon>
        <taxon>Sordariomycetes</taxon>
        <taxon>Sordariomycetidae</taxon>
        <taxon>Sordariales</taxon>
        <taxon>Lasiosphaeriaceae</taxon>
        <taxon>Lasiosphaeria</taxon>
    </lineage>
</organism>
<evidence type="ECO:0000313" key="5">
    <source>
        <dbReference type="Proteomes" id="UP001287356"/>
    </source>
</evidence>
<dbReference type="PANTHER" id="PTHR16301:SF25">
    <property type="entry name" value="PROTEIN IMPACT"/>
    <property type="match status" value="1"/>
</dbReference>
<dbReference type="AlphaFoldDB" id="A0AAE0JYG9"/>
<dbReference type="PANTHER" id="PTHR16301">
    <property type="entry name" value="IMPACT-RELATED"/>
    <property type="match status" value="1"/>
</dbReference>
<dbReference type="Gene3D" id="3.30.230.30">
    <property type="entry name" value="Impact, N-terminal domain"/>
    <property type="match status" value="1"/>
</dbReference>
<evidence type="ECO:0000256" key="1">
    <source>
        <dbReference type="ARBA" id="ARBA00007665"/>
    </source>
</evidence>
<reference evidence="4" key="1">
    <citation type="journal article" date="2023" name="Mol. Phylogenet. Evol.">
        <title>Genome-scale phylogeny and comparative genomics of the fungal order Sordariales.</title>
        <authorList>
            <person name="Hensen N."/>
            <person name="Bonometti L."/>
            <person name="Westerberg I."/>
            <person name="Brannstrom I.O."/>
            <person name="Guillou S."/>
            <person name="Cros-Aarteil S."/>
            <person name="Calhoun S."/>
            <person name="Haridas S."/>
            <person name="Kuo A."/>
            <person name="Mondo S."/>
            <person name="Pangilinan J."/>
            <person name="Riley R."/>
            <person name="LaButti K."/>
            <person name="Andreopoulos B."/>
            <person name="Lipzen A."/>
            <person name="Chen C."/>
            <person name="Yan M."/>
            <person name="Daum C."/>
            <person name="Ng V."/>
            <person name="Clum A."/>
            <person name="Steindorff A."/>
            <person name="Ohm R.A."/>
            <person name="Martin F."/>
            <person name="Silar P."/>
            <person name="Natvig D.O."/>
            <person name="Lalanne C."/>
            <person name="Gautier V."/>
            <person name="Ament-Velasquez S.L."/>
            <person name="Kruys A."/>
            <person name="Hutchinson M.I."/>
            <person name="Powell A.J."/>
            <person name="Barry K."/>
            <person name="Miller A.N."/>
            <person name="Grigoriev I.V."/>
            <person name="Debuchy R."/>
            <person name="Gladieux P."/>
            <person name="Hiltunen Thoren M."/>
            <person name="Johannesson H."/>
        </authorList>
    </citation>
    <scope>NUCLEOTIDE SEQUENCE</scope>
    <source>
        <strain evidence="4">CBS 958.72</strain>
    </source>
</reference>
<dbReference type="GO" id="GO:0140469">
    <property type="term" value="P:GCN2-mediated signaling"/>
    <property type="evidence" value="ECO:0007669"/>
    <property type="project" value="TreeGrafter"/>
</dbReference>
<reference evidence="4" key="2">
    <citation type="submission" date="2023-06" db="EMBL/GenBank/DDBJ databases">
        <authorList>
            <consortium name="Lawrence Berkeley National Laboratory"/>
            <person name="Haridas S."/>
            <person name="Hensen N."/>
            <person name="Bonometti L."/>
            <person name="Westerberg I."/>
            <person name="Brannstrom I.O."/>
            <person name="Guillou S."/>
            <person name="Cros-Aarteil S."/>
            <person name="Calhoun S."/>
            <person name="Kuo A."/>
            <person name="Mondo S."/>
            <person name="Pangilinan J."/>
            <person name="Riley R."/>
            <person name="Labutti K."/>
            <person name="Andreopoulos B."/>
            <person name="Lipzen A."/>
            <person name="Chen C."/>
            <person name="Yanf M."/>
            <person name="Daum C."/>
            <person name="Ng V."/>
            <person name="Clum A."/>
            <person name="Steindorff A."/>
            <person name="Ohm R."/>
            <person name="Martin F."/>
            <person name="Silar P."/>
            <person name="Natvig D."/>
            <person name="Lalanne C."/>
            <person name="Gautier V."/>
            <person name="Ament-Velasquez S.L."/>
            <person name="Kruys A."/>
            <person name="Hutchinson M.I."/>
            <person name="Powell A.J."/>
            <person name="Barry K."/>
            <person name="Miller A.N."/>
            <person name="Grigoriev I.V."/>
            <person name="Debuchy R."/>
            <person name="Gladieux P."/>
            <person name="Thoren M.H."/>
            <person name="Johannesson H."/>
        </authorList>
    </citation>
    <scope>NUCLEOTIDE SEQUENCE</scope>
    <source>
        <strain evidence="4">CBS 958.72</strain>
    </source>
</reference>
<accession>A0AAE0JYG9</accession>
<dbReference type="InterPro" id="IPR023582">
    <property type="entry name" value="Impact"/>
</dbReference>
<proteinExistence type="inferred from homology"/>
<comment type="caution">
    <text evidence="4">The sequence shown here is derived from an EMBL/GenBank/DDBJ whole genome shotgun (WGS) entry which is preliminary data.</text>
</comment>
<evidence type="ECO:0000259" key="3">
    <source>
        <dbReference type="Pfam" id="PF01205"/>
    </source>
</evidence>
<comment type="similarity">
    <text evidence="1">Belongs to the IMPACT family.</text>
</comment>
<sequence>MNQAVQEHLAVSQPRHIDGQRANFPDPPTQDDVWAWLVQFQDDFLLEAPATYHSAQRTSSTTGGDSQRQLDIFLKPKHVKNPKHDWKDIRHLLASDRRVRGATHNMTAWRIRGAGGATFQDCDDDGETAAGGRLLHLMQLMDLWDTVVVVTRW</sequence>
<dbReference type="EMBL" id="JAULSN010000007">
    <property type="protein sequence ID" value="KAK3366683.1"/>
    <property type="molecule type" value="Genomic_DNA"/>
</dbReference>
<dbReference type="GO" id="GO:0005737">
    <property type="term" value="C:cytoplasm"/>
    <property type="evidence" value="ECO:0007669"/>
    <property type="project" value="TreeGrafter"/>
</dbReference>
<feature type="domain" description="Impact N-terminal" evidence="3">
    <location>
        <begin position="88"/>
        <end position="153"/>
    </location>
</feature>
<dbReference type="SUPFAM" id="SSF54211">
    <property type="entry name" value="Ribosomal protein S5 domain 2-like"/>
    <property type="match status" value="1"/>
</dbReference>
<gene>
    <name evidence="4" type="ORF">B0T24DRAFT_596595</name>
</gene>
<evidence type="ECO:0000313" key="4">
    <source>
        <dbReference type="EMBL" id="KAK3366683.1"/>
    </source>
</evidence>
<dbReference type="Pfam" id="PF01205">
    <property type="entry name" value="Impact_N"/>
    <property type="match status" value="1"/>
</dbReference>
<protein>
    <recommendedName>
        <fullName evidence="3">Impact N-terminal domain-containing protein</fullName>
    </recommendedName>
</protein>
<dbReference type="GO" id="GO:0006446">
    <property type="term" value="P:regulation of translational initiation"/>
    <property type="evidence" value="ECO:0007669"/>
    <property type="project" value="TreeGrafter"/>
</dbReference>
<dbReference type="InterPro" id="IPR020568">
    <property type="entry name" value="Ribosomal_Su5_D2-typ_SF"/>
</dbReference>